<proteinExistence type="predicted"/>
<accession>A0ACB7XWR4</accession>
<dbReference type="Proteomes" id="UP000828048">
    <property type="component" value="Chromosome 5"/>
</dbReference>
<organism evidence="1 2">
    <name type="scientific">Vaccinium darrowii</name>
    <dbReference type="NCBI Taxonomy" id="229202"/>
    <lineage>
        <taxon>Eukaryota</taxon>
        <taxon>Viridiplantae</taxon>
        <taxon>Streptophyta</taxon>
        <taxon>Embryophyta</taxon>
        <taxon>Tracheophyta</taxon>
        <taxon>Spermatophyta</taxon>
        <taxon>Magnoliopsida</taxon>
        <taxon>eudicotyledons</taxon>
        <taxon>Gunneridae</taxon>
        <taxon>Pentapetalae</taxon>
        <taxon>asterids</taxon>
        <taxon>Ericales</taxon>
        <taxon>Ericaceae</taxon>
        <taxon>Vaccinioideae</taxon>
        <taxon>Vaccinieae</taxon>
        <taxon>Vaccinium</taxon>
    </lineage>
</organism>
<gene>
    <name evidence="1" type="ORF">Vadar_003156</name>
</gene>
<reference evidence="1 2" key="1">
    <citation type="journal article" date="2021" name="Hortic Res">
        <title>High-quality reference genome and annotation aids understanding of berry development for evergreen blueberry (Vaccinium darrowii).</title>
        <authorList>
            <person name="Yu J."/>
            <person name="Hulse-Kemp A.M."/>
            <person name="Babiker E."/>
            <person name="Staton M."/>
        </authorList>
    </citation>
    <scope>NUCLEOTIDE SEQUENCE [LARGE SCALE GENOMIC DNA]</scope>
    <source>
        <strain evidence="2">cv. NJ 8807/NJ 8810</strain>
        <tissue evidence="1">Young leaf</tissue>
    </source>
</reference>
<comment type="caution">
    <text evidence="1">The sequence shown here is derived from an EMBL/GenBank/DDBJ whole genome shotgun (WGS) entry which is preliminary data.</text>
</comment>
<dbReference type="EMBL" id="CM037155">
    <property type="protein sequence ID" value="KAH7845526.1"/>
    <property type="molecule type" value="Genomic_DNA"/>
</dbReference>
<evidence type="ECO:0000313" key="1">
    <source>
        <dbReference type="EMBL" id="KAH7845526.1"/>
    </source>
</evidence>
<sequence>MEYELLGLLISCMLLWAVWTTRKERRNRPVEELRVLPPGPRRWPLVGNIFQLGWPPHESFSRLARKHGPIMTLWLGSMSTVVISSERVAREMFKNHDIVLAGRKVYESMKGAYGIDGSLILAQYGPNWRTMRRLVTTEFFVTSRLDSMEGVRSRCIDRMVQFITDASAAGTVAIDVRRFFLLMTFNLMGNLMFSKDLLDPNSEHGADFFYHAEKIMELVAKPNIADFLPMLRVFDLQGIKKKTLFHVKPVFEITGGFIRERTEARAAGGRGEEKSKDYMDVLLDFRGDGVEQPLSFSSVSINTTILEMFIAGTDTTTTTLEWAMAELLHSPRTLQKLQAELRTVVKQNQKLEEKHMENLPYLKAVIKETLRLHPPLPFLVPHKAMDSCDMLGYRIPKETQILVNVWAIGRDPQIWENPLEFRPERFLEPNNLDYKGHNFEFIPFGSGRRICPAVPLASRVLPMALGSILLAFDWSLADDAEPFEMDMSEQMGITLRKAVLLKAVAIPYNE</sequence>
<keyword evidence="2" id="KW-1185">Reference proteome</keyword>
<evidence type="ECO:0000313" key="2">
    <source>
        <dbReference type="Proteomes" id="UP000828048"/>
    </source>
</evidence>
<name>A0ACB7XWR4_9ERIC</name>
<protein>
    <submittedName>
        <fullName evidence="1">Uncharacterized protein</fullName>
    </submittedName>
</protein>